<feature type="domain" description="CCHC-type" evidence="7">
    <location>
        <begin position="16"/>
        <end position="31"/>
    </location>
</feature>
<comment type="caution">
    <text evidence="8">The sequence shown here is derived from an EMBL/GenBank/DDBJ whole genome shotgun (WGS) entry which is preliminary data.</text>
</comment>
<proteinExistence type="predicted"/>
<dbReference type="GO" id="GO:0003676">
    <property type="term" value="F:nucleic acid binding"/>
    <property type="evidence" value="ECO:0007669"/>
    <property type="project" value="InterPro"/>
</dbReference>
<feature type="domain" description="CCHC-type" evidence="7">
    <location>
        <begin position="353"/>
        <end position="369"/>
    </location>
</feature>
<keyword evidence="1" id="KW-0479">Metal-binding</keyword>
<dbReference type="PANTHER" id="PTHR47103:SF8">
    <property type="entry name" value="DNA-BINDING PROTEIN"/>
    <property type="match status" value="1"/>
</dbReference>
<feature type="region of interest" description="Disordered" evidence="6">
    <location>
        <begin position="378"/>
        <end position="416"/>
    </location>
</feature>
<feature type="domain" description="CCHC-type" evidence="7">
    <location>
        <begin position="210"/>
        <end position="226"/>
    </location>
</feature>
<dbReference type="PROSITE" id="PS50158">
    <property type="entry name" value="ZF_CCHC"/>
    <property type="match status" value="8"/>
</dbReference>
<dbReference type="Proteomes" id="UP001321749">
    <property type="component" value="Unassembled WGS sequence"/>
</dbReference>
<dbReference type="InterPro" id="IPR036875">
    <property type="entry name" value="Znf_CCHC_sf"/>
</dbReference>
<dbReference type="GO" id="GO:0008270">
    <property type="term" value="F:zinc ion binding"/>
    <property type="evidence" value="ECO:0007669"/>
    <property type="project" value="UniProtKB-KW"/>
</dbReference>
<dbReference type="Pfam" id="PF00098">
    <property type="entry name" value="zf-CCHC"/>
    <property type="match status" value="8"/>
</dbReference>
<sequence length="416" mass="45632">HNKAECPNPAKPKGACRRCNQEGHWSKECPNAPPQACNGCGSTEHLRRECPTSEPLVCKQCGSTEHTISHAAATCQNARVINRDDIEDKTIDEAWEMIAAAVTERDIDDIKHAVQVYIKANPTCTYQNLQKAFRQQGTGIWLVALEKPNAIATLTNMDLQGKVGKKYTVTYRLQFQPQRPREREGWPKSEEENYERLADAGELVPSYVPKCKNCDELGHMARSCPQEKVEVERVLIKCYNCDEVGHRVRDCPTPRVDKFACKNCGKPGHKIVDCPEPRSAEGVECRKCNEMGHFSKDCPKAGPRGCRNCGQEGHISKECTEPRNPANIQCRNCDEMGHTGKECPKPRDMSRVKCMNCQEMGHFKTKCPNPIAAEEDAGDLDGAADGGVGGFDAGGGGGGDDWQTTAAASGGDAGGW</sequence>
<feature type="compositionally biased region" description="Gly residues" evidence="6">
    <location>
        <begin position="384"/>
        <end position="400"/>
    </location>
</feature>
<dbReference type="SMART" id="SM00343">
    <property type="entry name" value="ZnF_C2HC"/>
    <property type="match status" value="10"/>
</dbReference>
<feature type="domain" description="CCHC-type" evidence="7">
    <location>
        <begin position="261"/>
        <end position="276"/>
    </location>
</feature>
<keyword evidence="9" id="KW-1185">Reference proteome</keyword>
<dbReference type="SUPFAM" id="SSF57756">
    <property type="entry name" value="Retrovirus zinc finger-like domains"/>
    <property type="match status" value="5"/>
</dbReference>
<feature type="non-terminal residue" evidence="8">
    <location>
        <position position="1"/>
    </location>
</feature>
<dbReference type="PANTHER" id="PTHR47103">
    <property type="entry name" value="DNA-BINDING PROTEIN"/>
    <property type="match status" value="1"/>
</dbReference>
<keyword evidence="3 5" id="KW-0863">Zinc-finger</keyword>
<evidence type="ECO:0000313" key="9">
    <source>
        <dbReference type="Proteomes" id="UP001321749"/>
    </source>
</evidence>
<reference evidence="8" key="1">
    <citation type="journal article" date="2023" name="Mol. Phylogenet. Evol.">
        <title>Genome-scale phylogeny and comparative genomics of the fungal order Sordariales.</title>
        <authorList>
            <person name="Hensen N."/>
            <person name="Bonometti L."/>
            <person name="Westerberg I."/>
            <person name="Brannstrom I.O."/>
            <person name="Guillou S."/>
            <person name="Cros-Aarteil S."/>
            <person name="Calhoun S."/>
            <person name="Haridas S."/>
            <person name="Kuo A."/>
            <person name="Mondo S."/>
            <person name="Pangilinan J."/>
            <person name="Riley R."/>
            <person name="LaButti K."/>
            <person name="Andreopoulos B."/>
            <person name="Lipzen A."/>
            <person name="Chen C."/>
            <person name="Yan M."/>
            <person name="Daum C."/>
            <person name="Ng V."/>
            <person name="Clum A."/>
            <person name="Steindorff A."/>
            <person name="Ohm R.A."/>
            <person name="Martin F."/>
            <person name="Silar P."/>
            <person name="Natvig D.O."/>
            <person name="Lalanne C."/>
            <person name="Gautier V."/>
            <person name="Ament-Velasquez S.L."/>
            <person name="Kruys A."/>
            <person name="Hutchinson M.I."/>
            <person name="Powell A.J."/>
            <person name="Barry K."/>
            <person name="Miller A.N."/>
            <person name="Grigoriev I.V."/>
            <person name="Debuchy R."/>
            <person name="Gladieux P."/>
            <person name="Hiltunen Thoren M."/>
            <person name="Johannesson H."/>
        </authorList>
    </citation>
    <scope>NUCLEOTIDE SEQUENCE</scope>
    <source>
        <strain evidence="8">PSN324</strain>
    </source>
</reference>
<evidence type="ECO:0000256" key="3">
    <source>
        <dbReference type="ARBA" id="ARBA00022771"/>
    </source>
</evidence>
<evidence type="ECO:0000256" key="4">
    <source>
        <dbReference type="ARBA" id="ARBA00022833"/>
    </source>
</evidence>
<evidence type="ECO:0000313" key="8">
    <source>
        <dbReference type="EMBL" id="KAK4456946.1"/>
    </source>
</evidence>
<feature type="domain" description="CCHC-type" evidence="7">
    <location>
        <begin position="285"/>
        <end position="300"/>
    </location>
</feature>
<dbReference type="EMBL" id="MU865148">
    <property type="protein sequence ID" value="KAK4456946.1"/>
    <property type="molecule type" value="Genomic_DNA"/>
</dbReference>
<accession>A0AAV9HAL0</accession>
<protein>
    <recommendedName>
        <fullName evidence="7">CCHC-type domain-containing protein</fullName>
    </recommendedName>
</protein>
<organism evidence="8 9">
    <name type="scientific">Cladorrhinum samala</name>
    <dbReference type="NCBI Taxonomy" id="585594"/>
    <lineage>
        <taxon>Eukaryota</taxon>
        <taxon>Fungi</taxon>
        <taxon>Dikarya</taxon>
        <taxon>Ascomycota</taxon>
        <taxon>Pezizomycotina</taxon>
        <taxon>Sordariomycetes</taxon>
        <taxon>Sordariomycetidae</taxon>
        <taxon>Sordariales</taxon>
        <taxon>Podosporaceae</taxon>
        <taxon>Cladorrhinum</taxon>
    </lineage>
</organism>
<keyword evidence="2" id="KW-0677">Repeat</keyword>
<evidence type="ECO:0000256" key="2">
    <source>
        <dbReference type="ARBA" id="ARBA00022737"/>
    </source>
</evidence>
<reference evidence="8" key="2">
    <citation type="submission" date="2023-06" db="EMBL/GenBank/DDBJ databases">
        <authorList>
            <consortium name="Lawrence Berkeley National Laboratory"/>
            <person name="Mondo S.J."/>
            <person name="Hensen N."/>
            <person name="Bonometti L."/>
            <person name="Westerberg I."/>
            <person name="Brannstrom I.O."/>
            <person name="Guillou S."/>
            <person name="Cros-Aarteil S."/>
            <person name="Calhoun S."/>
            <person name="Haridas S."/>
            <person name="Kuo A."/>
            <person name="Pangilinan J."/>
            <person name="Riley R."/>
            <person name="Labutti K."/>
            <person name="Andreopoulos B."/>
            <person name="Lipzen A."/>
            <person name="Chen C."/>
            <person name="Yanf M."/>
            <person name="Daum C."/>
            <person name="Ng V."/>
            <person name="Clum A."/>
            <person name="Steindorff A."/>
            <person name="Ohm R."/>
            <person name="Martin F."/>
            <person name="Silar P."/>
            <person name="Natvig D."/>
            <person name="Lalanne C."/>
            <person name="Gautier V."/>
            <person name="Ament-Velasquez S.L."/>
            <person name="Kruys A."/>
            <person name="Hutchinson M.I."/>
            <person name="Powell A.J."/>
            <person name="Barry K."/>
            <person name="Miller A.N."/>
            <person name="Grigoriev I.V."/>
            <person name="Debuchy R."/>
            <person name="Gladieux P."/>
            <person name="Thoren M.H."/>
            <person name="Johannesson H."/>
        </authorList>
    </citation>
    <scope>NUCLEOTIDE SEQUENCE</scope>
    <source>
        <strain evidence="8">PSN324</strain>
    </source>
</reference>
<feature type="domain" description="CCHC-type" evidence="7">
    <location>
        <begin position="330"/>
        <end position="345"/>
    </location>
</feature>
<dbReference type="InterPro" id="IPR001878">
    <property type="entry name" value="Znf_CCHC"/>
</dbReference>
<gene>
    <name evidence="8" type="ORF">QBC42DRAFT_189805</name>
</gene>
<evidence type="ECO:0000256" key="5">
    <source>
        <dbReference type="PROSITE-ProRule" id="PRU00047"/>
    </source>
</evidence>
<dbReference type="AlphaFoldDB" id="A0AAV9HAL0"/>
<dbReference type="Gene3D" id="4.10.60.10">
    <property type="entry name" value="Zinc finger, CCHC-type"/>
    <property type="match status" value="7"/>
</dbReference>
<feature type="domain" description="CCHC-type" evidence="7">
    <location>
        <begin position="306"/>
        <end position="321"/>
    </location>
</feature>
<evidence type="ECO:0000256" key="6">
    <source>
        <dbReference type="SAM" id="MobiDB-lite"/>
    </source>
</evidence>
<evidence type="ECO:0000256" key="1">
    <source>
        <dbReference type="ARBA" id="ARBA00022723"/>
    </source>
</evidence>
<evidence type="ECO:0000259" key="7">
    <source>
        <dbReference type="PROSITE" id="PS50158"/>
    </source>
</evidence>
<feature type="domain" description="CCHC-type" evidence="7">
    <location>
        <begin position="237"/>
        <end position="252"/>
    </location>
</feature>
<name>A0AAV9HAL0_9PEZI</name>
<keyword evidence="4" id="KW-0862">Zinc</keyword>